<feature type="repeat" description="ANK" evidence="8">
    <location>
        <begin position="808"/>
        <end position="832"/>
    </location>
</feature>
<name>A0A8K0JX75_LADFU</name>
<keyword evidence="1" id="KW-0597">Phosphoprotein</keyword>
<evidence type="ECO:0000256" key="2">
    <source>
        <dbReference type="ARBA" id="ARBA00022737"/>
    </source>
</evidence>
<dbReference type="SMART" id="SM00248">
    <property type="entry name" value="ANK"/>
    <property type="match status" value="9"/>
</dbReference>
<feature type="non-terminal residue" evidence="12">
    <location>
        <position position="1150"/>
    </location>
</feature>
<evidence type="ECO:0000256" key="6">
    <source>
        <dbReference type="ARBA" id="ARBA00034110"/>
    </source>
</evidence>
<evidence type="ECO:0000256" key="1">
    <source>
        <dbReference type="ARBA" id="ARBA00022553"/>
    </source>
</evidence>
<reference evidence="12" key="1">
    <citation type="submission" date="2013-04" db="EMBL/GenBank/DDBJ databases">
        <authorList>
            <person name="Qu J."/>
            <person name="Murali S.C."/>
            <person name="Bandaranaike D."/>
            <person name="Bellair M."/>
            <person name="Blankenburg K."/>
            <person name="Chao H."/>
            <person name="Dinh H."/>
            <person name="Doddapaneni H."/>
            <person name="Downs B."/>
            <person name="Dugan-Rocha S."/>
            <person name="Elkadiri S."/>
            <person name="Gnanaolivu R.D."/>
            <person name="Hernandez B."/>
            <person name="Javaid M."/>
            <person name="Jayaseelan J.C."/>
            <person name="Lee S."/>
            <person name="Li M."/>
            <person name="Ming W."/>
            <person name="Munidasa M."/>
            <person name="Muniz J."/>
            <person name="Nguyen L."/>
            <person name="Ongeri F."/>
            <person name="Osuji N."/>
            <person name="Pu L.-L."/>
            <person name="Puazo M."/>
            <person name="Qu C."/>
            <person name="Quiroz J."/>
            <person name="Raj R."/>
            <person name="Weissenberger G."/>
            <person name="Xin Y."/>
            <person name="Zou X."/>
            <person name="Han Y."/>
            <person name="Richards S."/>
            <person name="Worley K."/>
            <person name="Muzny D."/>
            <person name="Gibbs R."/>
        </authorList>
    </citation>
    <scope>NUCLEOTIDE SEQUENCE</scope>
    <source>
        <strain evidence="12">Sampled in the wild</strain>
    </source>
</reference>
<evidence type="ECO:0000256" key="4">
    <source>
        <dbReference type="ARBA" id="ARBA00023018"/>
    </source>
</evidence>
<dbReference type="Pfam" id="PF25521">
    <property type="entry name" value="WHD_TANC1"/>
    <property type="match status" value="1"/>
</dbReference>
<reference evidence="12" key="2">
    <citation type="submission" date="2017-10" db="EMBL/GenBank/DDBJ databases">
        <title>Ladona fulva Genome sequencing and assembly.</title>
        <authorList>
            <person name="Murali S."/>
            <person name="Richards S."/>
            <person name="Bandaranaike D."/>
            <person name="Bellair M."/>
            <person name="Blankenburg K."/>
            <person name="Chao H."/>
            <person name="Dinh H."/>
            <person name="Doddapaneni H."/>
            <person name="Dugan-Rocha S."/>
            <person name="Elkadiri S."/>
            <person name="Gnanaolivu R."/>
            <person name="Hernandez B."/>
            <person name="Skinner E."/>
            <person name="Javaid M."/>
            <person name="Lee S."/>
            <person name="Li M."/>
            <person name="Ming W."/>
            <person name="Munidasa M."/>
            <person name="Muniz J."/>
            <person name="Nguyen L."/>
            <person name="Hughes D."/>
            <person name="Osuji N."/>
            <person name="Pu L.-L."/>
            <person name="Puazo M."/>
            <person name="Qu C."/>
            <person name="Quiroz J."/>
            <person name="Raj R."/>
            <person name="Weissenberger G."/>
            <person name="Xin Y."/>
            <person name="Zou X."/>
            <person name="Han Y."/>
            <person name="Worley K."/>
            <person name="Muzny D."/>
            <person name="Gibbs R."/>
        </authorList>
    </citation>
    <scope>NUCLEOTIDE SEQUENCE</scope>
    <source>
        <strain evidence="12">Sampled in the wild</strain>
    </source>
</reference>
<dbReference type="SUPFAM" id="SSF48452">
    <property type="entry name" value="TPR-like"/>
    <property type="match status" value="1"/>
</dbReference>
<dbReference type="PROSITE" id="PS50088">
    <property type="entry name" value="ANK_REPEAT"/>
    <property type="match status" value="3"/>
</dbReference>
<evidence type="ECO:0000256" key="5">
    <source>
        <dbReference type="ARBA" id="ARBA00023043"/>
    </source>
</evidence>
<evidence type="ECO:0000256" key="3">
    <source>
        <dbReference type="ARBA" id="ARBA00022803"/>
    </source>
</evidence>
<feature type="region of interest" description="Disordered" evidence="9">
    <location>
        <begin position="77"/>
        <end position="110"/>
    </location>
</feature>
<feature type="repeat" description="ANK" evidence="8">
    <location>
        <begin position="847"/>
        <end position="879"/>
    </location>
</feature>
<evidence type="ECO:0000256" key="9">
    <source>
        <dbReference type="SAM" id="MobiDB-lite"/>
    </source>
</evidence>
<dbReference type="SUPFAM" id="SSF48403">
    <property type="entry name" value="Ankyrin repeat"/>
    <property type="match status" value="1"/>
</dbReference>
<dbReference type="InterPro" id="IPR058018">
    <property type="entry name" value="AAA_lid_TANC1/2"/>
</dbReference>
<gene>
    <name evidence="12" type="ORF">J437_LFUL012094</name>
</gene>
<proteinExistence type="inferred from homology"/>
<dbReference type="Pfam" id="PF12796">
    <property type="entry name" value="Ank_2"/>
    <property type="match status" value="3"/>
</dbReference>
<keyword evidence="2" id="KW-0677">Repeat</keyword>
<dbReference type="InterPro" id="IPR011990">
    <property type="entry name" value="TPR-like_helical_dom_sf"/>
</dbReference>
<evidence type="ECO:0000259" key="11">
    <source>
        <dbReference type="Pfam" id="PF25521"/>
    </source>
</evidence>
<evidence type="ECO:0008006" key="14">
    <source>
        <dbReference type="Google" id="ProtNLM"/>
    </source>
</evidence>
<evidence type="ECO:0000259" key="10">
    <source>
        <dbReference type="Pfam" id="PF25520"/>
    </source>
</evidence>
<keyword evidence="4" id="KW-0770">Synapse</keyword>
<dbReference type="InterPro" id="IPR058056">
    <property type="entry name" value="WH_TANC1/2"/>
</dbReference>
<dbReference type="InterPro" id="IPR050889">
    <property type="entry name" value="Dendritic_Spine_Reg/Scaffold"/>
</dbReference>
<dbReference type="InterPro" id="IPR019734">
    <property type="entry name" value="TPR_rpt"/>
</dbReference>
<dbReference type="GO" id="GO:0098794">
    <property type="term" value="C:postsynapse"/>
    <property type="evidence" value="ECO:0007669"/>
    <property type="project" value="UniProtKB-SubCell"/>
</dbReference>
<accession>A0A8K0JX75</accession>
<dbReference type="PROSITE" id="PS50297">
    <property type="entry name" value="ANK_REP_REGION"/>
    <property type="match status" value="2"/>
</dbReference>
<sequence length="1150" mass="124750">AKYLGHQQQEEFQQQQLTLRPLFFEVPLPEWDAPTPLFVGRMWLLESIASCLGMKLHHTSSRPPSLAASICEEMPIPSSGNMSHSKGQSLSTSTTSRHAQVQCSSQKNSSLNNDANSVVIVGGPGTGKTALLLQLVESSCFGRRRDLPDQHPCSGSHPHGADEGCHLNLVSEKLRALAYHVVAYHFCQVFLELSLEILFFMLALQGCSTCEDSNSICIILVDGLCEAEYHRPDFGPSLGSFLAAHSQRFPKWLRLVVTARTRLANTVLAKDLPYNRISLDDLATNENLQRDLVEYIHFRAHHSPTIRANLLLASPSTHPQPPTSSPNAQLNMAACGEGSAAVARFAQHLLNLSAGSFLFTKLTLDLIERGHLVTKSSSYKVLPLNVAQIFQLHFNLRFHTVRAFERVLPILSVILASLCPPTLLEVFYAVNALRVDRFLSWDEFLTRFKSLSGFVVKRLDETYMFFHPAFREWLIRREEGDSTKFLCDPRIGHLGVALRLTRLQSPLEGETLIELGHHILKAHPYRGLTLRWPLCSRDLQAAWVGGVAADPSASLASLRNAYTPNVKVSRLLLLAGASPSACADGPRGKEPLLCISSQRGDVEFSSLLLEFGADAGAEGPLGCTPLSIAASMGHERIVTALLHTRGPRAGAGRIDLEGKCPLVHAALGGHTGVISILMSSDWVMGSTDGREVSLEEASAQALVAASAEGHTELVEYLVDICGVNPNVVDGLSGESPLTAAVSHGRHSTASALLMRGASITLANSKGMPPLVAAVAGSSSAVIRPGTMCSIVELLMQVGGASMEQKDSCGRTALIHAASHGHVSLTRLLLEKGEKLFSGCSIHVEDKEGLSALGWACLRGATSTARILLDAGAQVQKADASGRTPLHLAAAAPLAQNSGASLVQASDFIINWFIVLLLLERGAVLEGVDAMGLRPLDRAVGTRNIPAVHCFLRRGARLGPATWAMAAGKPDVTLILLNKLLEDGNVLYKKGRLQEASHRYRYALKKCPTEDDACLTVEGFWSAEESEDSSPTKLRELFDSVRVHLMLNLSRCTRKLGEYVEAVKLAEGVLRLRPDSYEAHYARAKAKVDLGDMEGALSDIEEALRVVPPSNREARRVLMRVHEELQAEACPKQITSRDPCVGENVEGLLEE</sequence>
<evidence type="ECO:0000256" key="8">
    <source>
        <dbReference type="PROSITE-ProRule" id="PRU00023"/>
    </source>
</evidence>
<dbReference type="PANTHER" id="PTHR24166:SF55">
    <property type="entry name" value="ROLLING PEBBLES, ISOFORM B"/>
    <property type="match status" value="1"/>
</dbReference>
<evidence type="ECO:0000313" key="13">
    <source>
        <dbReference type="Proteomes" id="UP000792457"/>
    </source>
</evidence>
<dbReference type="SMART" id="SM00028">
    <property type="entry name" value="TPR"/>
    <property type="match status" value="3"/>
</dbReference>
<dbReference type="InterPro" id="IPR036770">
    <property type="entry name" value="Ankyrin_rpt-contain_sf"/>
</dbReference>
<dbReference type="OrthoDB" id="5958958at2759"/>
<dbReference type="InterPro" id="IPR002110">
    <property type="entry name" value="Ankyrin_rpt"/>
</dbReference>
<feature type="compositionally biased region" description="Polar residues" evidence="9">
    <location>
        <begin position="78"/>
        <end position="110"/>
    </location>
</feature>
<feature type="repeat" description="ANK" evidence="8">
    <location>
        <begin position="732"/>
        <end position="764"/>
    </location>
</feature>
<keyword evidence="3" id="KW-0802">TPR repeat</keyword>
<dbReference type="EMBL" id="KZ308181">
    <property type="protein sequence ID" value="KAG8223991.1"/>
    <property type="molecule type" value="Genomic_DNA"/>
</dbReference>
<comment type="subcellular location">
    <subcellularLocation>
        <location evidence="6">Postsynapse</location>
    </subcellularLocation>
</comment>
<dbReference type="Gene3D" id="1.25.40.20">
    <property type="entry name" value="Ankyrin repeat-containing domain"/>
    <property type="match status" value="3"/>
</dbReference>
<feature type="domain" description="TANC1/2-like winged helix" evidence="11">
    <location>
        <begin position="397"/>
        <end position="548"/>
    </location>
</feature>
<comment type="caution">
    <text evidence="12">The sequence shown here is derived from an EMBL/GenBank/DDBJ whole genome shotgun (WGS) entry which is preliminary data.</text>
</comment>
<keyword evidence="5 8" id="KW-0040">ANK repeat</keyword>
<comment type="similarity">
    <text evidence="7">Belongs to the TANC family.</text>
</comment>
<dbReference type="Pfam" id="PF25520">
    <property type="entry name" value="AAA_lid_TANC1"/>
    <property type="match status" value="1"/>
</dbReference>
<evidence type="ECO:0000313" key="12">
    <source>
        <dbReference type="EMBL" id="KAG8223991.1"/>
    </source>
</evidence>
<protein>
    <recommendedName>
        <fullName evidence="14">Protein TANC2</fullName>
    </recommendedName>
</protein>
<organism evidence="12 13">
    <name type="scientific">Ladona fulva</name>
    <name type="common">Scarce chaser dragonfly</name>
    <name type="synonym">Libellula fulva</name>
    <dbReference type="NCBI Taxonomy" id="123851"/>
    <lineage>
        <taxon>Eukaryota</taxon>
        <taxon>Metazoa</taxon>
        <taxon>Ecdysozoa</taxon>
        <taxon>Arthropoda</taxon>
        <taxon>Hexapoda</taxon>
        <taxon>Insecta</taxon>
        <taxon>Pterygota</taxon>
        <taxon>Palaeoptera</taxon>
        <taxon>Odonata</taxon>
        <taxon>Epiprocta</taxon>
        <taxon>Anisoptera</taxon>
        <taxon>Libelluloidea</taxon>
        <taxon>Libellulidae</taxon>
        <taxon>Ladona</taxon>
    </lineage>
</organism>
<dbReference type="PANTHER" id="PTHR24166">
    <property type="entry name" value="ROLLING PEBBLES, ISOFORM B"/>
    <property type="match status" value="1"/>
</dbReference>
<keyword evidence="13" id="KW-1185">Reference proteome</keyword>
<dbReference type="Gene3D" id="1.25.40.10">
    <property type="entry name" value="Tetratricopeptide repeat domain"/>
    <property type="match status" value="1"/>
</dbReference>
<dbReference type="Proteomes" id="UP000792457">
    <property type="component" value="Unassembled WGS sequence"/>
</dbReference>
<evidence type="ECO:0000256" key="7">
    <source>
        <dbReference type="ARBA" id="ARBA00038259"/>
    </source>
</evidence>
<dbReference type="AlphaFoldDB" id="A0A8K0JX75"/>
<dbReference type="Pfam" id="PF00023">
    <property type="entry name" value="Ank"/>
    <property type="match status" value="1"/>
</dbReference>
<feature type="domain" description="TANC1/2-like AAA+ ATPase lid" evidence="10">
    <location>
        <begin position="279"/>
        <end position="395"/>
    </location>
</feature>